<feature type="domain" description="Peptidase S1" evidence="4">
    <location>
        <begin position="88"/>
        <end position="302"/>
    </location>
</feature>
<evidence type="ECO:0000256" key="2">
    <source>
        <dbReference type="SAM" id="MobiDB-lite"/>
    </source>
</evidence>
<dbReference type="Pfam" id="PF00089">
    <property type="entry name" value="Trypsin"/>
    <property type="match status" value="1"/>
</dbReference>
<keyword evidence="1 3" id="KW-0732">Signal</keyword>
<evidence type="ECO:0000313" key="5">
    <source>
        <dbReference type="EMBL" id="KAK8868275.1"/>
    </source>
</evidence>
<protein>
    <submittedName>
        <fullName evidence="5">Glutamyl endopeptidase</fullName>
    </submittedName>
</protein>
<dbReference type="EMBL" id="JAPCWZ010000004">
    <property type="protein sequence ID" value="KAK8868275.1"/>
    <property type="molecule type" value="Genomic_DNA"/>
</dbReference>
<evidence type="ECO:0000256" key="1">
    <source>
        <dbReference type="ARBA" id="ARBA00022729"/>
    </source>
</evidence>
<feature type="chain" id="PRO_5047522079" evidence="3">
    <location>
        <begin position="20"/>
        <end position="308"/>
    </location>
</feature>
<organism evidence="5 6">
    <name type="scientific">Apiospora arundinis</name>
    <dbReference type="NCBI Taxonomy" id="335852"/>
    <lineage>
        <taxon>Eukaryota</taxon>
        <taxon>Fungi</taxon>
        <taxon>Dikarya</taxon>
        <taxon>Ascomycota</taxon>
        <taxon>Pezizomycotina</taxon>
        <taxon>Sordariomycetes</taxon>
        <taxon>Xylariomycetidae</taxon>
        <taxon>Amphisphaeriales</taxon>
        <taxon>Apiosporaceae</taxon>
        <taxon>Apiospora</taxon>
    </lineage>
</organism>
<dbReference type="Proteomes" id="UP001390339">
    <property type="component" value="Unassembled WGS sequence"/>
</dbReference>
<feature type="signal peptide" evidence="3">
    <location>
        <begin position="1"/>
        <end position="19"/>
    </location>
</feature>
<evidence type="ECO:0000256" key="3">
    <source>
        <dbReference type="SAM" id="SignalP"/>
    </source>
</evidence>
<dbReference type="InterPro" id="IPR043504">
    <property type="entry name" value="Peptidase_S1_PA_chymotrypsin"/>
</dbReference>
<reference evidence="5 6" key="1">
    <citation type="journal article" date="2024" name="IMA Fungus">
        <title>Apiospora arundinis, a panoply of carbohydrate-active enzymes and secondary metabolites.</title>
        <authorList>
            <person name="Sorensen T."/>
            <person name="Petersen C."/>
            <person name="Muurmann A.T."/>
            <person name="Christiansen J.V."/>
            <person name="Brundto M.L."/>
            <person name="Overgaard C.K."/>
            <person name="Boysen A.T."/>
            <person name="Wollenberg R.D."/>
            <person name="Larsen T.O."/>
            <person name="Sorensen J.L."/>
            <person name="Nielsen K.L."/>
            <person name="Sondergaard T.E."/>
        </authorList>
    </citation>
    <scope>NUCLEOTIDE SEQUENCE [LARGE SCALE GENOMIC DNA]</scope>
    <source>
        <strain evidence="5 6">AAU 773</strain>
    </source>
</reference>
<dbReference type="InterPro" id="IPR050966">
    <property type="entry name" value="Glutamyl_endopeptidase"/>
</dbReference>
<dbReference type="PANTHER" id="PTHR15462:SF8">
    <property type="entry name" value="SERINE PROTEASE"/>
    <property type="match status" value="1"/>
</dbReference>
<dbReference type="PROSITE" id="PS50240">
    <property type="entry name" value="TRYPSIN_DOM"/>
    <property type="match status" value="1"/>
</dbReference>
<accession>A0ABR2IUF3</accession>
<gene>
    <name evidence="5" type="ORF">PGQ11_006853</name>
</gene>
<feature type="region of interest" description="Disordered" evidence="2">
    <location>
        <begin position="69"/>
        <end position="92"/>
    </location>
</feature>
<dbReference type="SUPFAM" id="SSF50494">
    <property type="entry name" value="Trypsin-like serine proteases"/>
    <property type="match status" value="1"/>
</dbReference>
<dbReference type="PANTHER" id="PTHR15462">
    <property type="entry name" value="SERINE PROTEASE"/>
    <property type="match status" value="1"/>
</dbReference>
<keyword evidence="6" id="KW-1185">Reference proteome</keyword>
<evidence type="ECO:0000259" key="4">
    <source>
        <dbReference type="PROSITE" id="PS50240"/>
    </source>
</evidence>
<dbReference type="InterPro" id="IPR001254">
    <property type="entry name" value="Trypsin_dom"/>
</dbReference>
<dbReference type="InterPro" id="IPR009003">
    <property type="entry name" value="Peptidase_S1_PA"/>
</dbReference>
<name>A0ABR2IUF3_9PEZI</name>
<evidence type="ECO:0000313" key="6">
    <source>
        <dbReference type="Proteomes" id="UP001390339"/>
    </source>
</evidence>
<proteinExistence type="predicted"/>
<dbReference type="Gene3D" id="2.40.10.10">
    <property type="entry name" value="Trypsin-like serine proteases"/>
    <property type="match status" value="2"/>
</dbReference>
<comment type="caution">
    <text evidence="5">The sequence shown here is derived from an EMBL/GenBank/DDBJ whole genome shotgun (WGS) entry which is preliminary data.</text>
</comment>
<sequence>MSLRVAIGLAICLVGFSSALPVTDQSDSKSIHPILANPDPSNQRWANKTPPRVVTVSGDTLTSLYRNVTAAPPSHPSSSPPTQQKRYTIGPDDRVRWDDRNYPYSAMGRLSNPKSLCSASLIGPRHVAAARHCWTPNVPYHFAPAFNGVEVLQGAEVTEILMLKDTDLPTGICSQNTDWAIFVLDRRLGEPMGFLGANTIDSAHVEKPLFYNYGYPGDRDGASRPYRQQSISVYNQLRCDANGPLDTDADASSGQSGGPLWLEEDGNYWQYGVMSTLTLPDGKQLKWTTFAGGRPWVDAIVYARERWP</sequence>